<comment type="caution">
    <text evidence="2">The sequence shown here is derived from an EMBL/GenBank/DDBJ whole genome shotgun (WGS) entry which is preliminary data.</text>
</comment>
<feature type="non-terminal residue" evidence="2">
    <location>
        <position position="338"/>
    </location>
</feature>
<dbReference type="Pfam" id="PF25162">
    <property type="entry name" value="DUF7827"/>
    <property type="match status" value="1"/>
</dbReference>
<protein>
    <recommendedName>
        <fullName evidence="1">DUF7827 domain-containing protein</fullName>
    </recommendedName>
</protein>
<evidence type="ECO:0000313" key="3">
    <source>
        <dbReference type="Proteomes" id="UP001596328"/>
    </source>
</evidence>
<dbReference type="AlphaFoldDB" id="A0ABD5S284"/>
<keyword evidence="3" id="KW-1185">Reference proteome</keyword>
<proteinExistence type="predicted"/>
<sequence>MSPRTPSPRSRTVPFALLAVLLVVAQPTFVGAAAADTGTVVEQEGDVATFTVALDGSNEATVQVGTEAVNYEVNVTVRGSGDEVTLRMNTYEAGGWRGATPEEVFSAEDGRVVSATRSTPTLDAPIDTGSYRIYTRIDGQLTDLGVLTLEERATGNLTVFTVPAGASMDSVENVTGSATATTKVARGDYLVARIDASGLSGYVRNVDDVQGGTAGVHVDVYAERPNARGDPVDLQSGSFFRDGDRIYLAFDTDDLDAEPGDGYRLEFRIDGDENPYVKPGRTERLAGEITIRPRRVVFAEEPVVVDAAANQRIDLRTSVAPGTRLTLELLSASLDAPF</sequence>
<name>A0ABD5S284_9EURY</name>
<dbReference type="InterPro" id="IPR057149">
    <property type="entry name" value="DUF7827"/>
</dbReference>
<organism evidence="2 3">
    <name type="scientific">Halobium palmae</name>
    <dbReference type="NCBI Taxonomy" id="1776492"/>
    <lineage>
        <taxon>Archaea</taxon>
        <taxon>Methanobacteriati</taxon>
        <taxon>Methanobacteriota</taxon>
        <taxon>Stenosarchaea group</taxon>
        <taxon>Halobacteria</taxon>
        <taxon>Halobacteriales</taxon>
        <taxon>Haloferacaceae</taxon>
        <taxon>Halobium</taxon>
    </lineage>
</organism>
<feature type="domain" description="DUF7827" evidence="1">
    <location>
        <begin position="33"/>
        <end position="135"/>
    </location>
</feature>
<reference evidence="2 3" key="1">
    <citation type="journal article" date="2019" name="Int. J. Syst. Evol. Microbiol.">
        <title>The Global Catalogue of Microorganisms (GCM) 10K type strain sequencing project: providing services to taxonomists for standard genome sequencing and annotation.</title>
        <authorList>
            <consortium name="The Broad Institute Genomics Platform"/>
            <consortium name="The Broad Institute Genome Sequencing Center for Infectious Disease"/>
            <person name="Wu L."/>
            <person name="Ma J."/>
        </authorList>
    </citation>
    <scope>NUCLEOTIDE SEQUENCE [LARGE SCALE GENOMIC DNA]</scope>
    <source>
        <strain evidence="2 3">NBRC 111368</strain>
    </source>
</reference>
<gene>
    <name evidence="2" type="ORF">ACFQE1_14960</name>
</gene>
<evidence type="ECO:0000313" key="2">
    <source>
        <dbReference type="EMBL" id="MFC6725642.1"/>
    </source>
</evidence>
<dbReference type="Proteomes" id="UP001596328">
    <property type="component" value="Unassembled WGS sequence"/>
</dbReference>
<dbReference type="EMBL" id="JBHSWU010000629">
    <property type="protein sequence ID" value="MFC6725642.1"/>
    <property type="molecule type" value="Genomic_DNA"/>
</dbReference>
<evidence type="ECO:0000259" key="1">
    <source>
        <dbReference type="Pfam" id="PF25162"/>
    </source>
</evidence>
<accession>A0ABD5S284</accession>